<dbReference type="GO" id="GO:0006281">
    <property type="term" value="P:DNA repair"/>
    <property type="evidence" value="ECO:0007669"/>
    <property type="project" value="InterPro"/>
</dbReference>
<dbReference type="Pfam" id="PF17768">
    <property type="entry name" value="RecJ_OB"/>
    <property type="match status" value="1"/>
</dbReference>
<evidence type="ECO:0000313" key="10">
    <source>
        <dbReference type="Proteomes" id="UP000596074"/>
    </source>
</evidence>
<feature type="domain" description="DDH" evidence="6">
    <location>
        <begin position="69"/>
        <end position="226"/>
    </location>
</feature>
<dbReference type="Gene3D" id="3.90.1640.30">
    <property type="match status" value="1"/>
</dbReference>
<evidence type="ECO:0000259" key="8">
    <source>
        <dbReference type="Pfam" id="PF17768"/>
    </source>
</evidence>
<evidence type="ECO:0000256" key="1">
    <source>
        <dbReference type="ARBA" id="ARBA00005915"/>
    </source>
</evidence>
<evidence type="ECO:0000259" key="7">
    <source>
        <dbReference type="Pfam" id="PF02272"/>
    </source>
</evidence>
<dbReference type="InterPro" id="IPR003156">
    <property type="entry name" value="DHHA1_dom"/>
</dbReference>
<dbReference type="Gene3D" id="3.10.310.30">
    <property type="match status" value="1"/>
</dbReference>
<dbReference type="NCBIfam" id="TIGR00644">
    <property type="entry name" value="recJ"/>
    <property type="match status" value="1"/>
</dbReference>
<protein>
    <recommendedName>
        <fullName evidence="2">Single-stranded-DNA-specific exonuclease RecJ</fullName>
    </recommendedName>
</protein>
<feature type="domain" description="RecJ OB" evidence="8">
    <location>
        <begin position="460"/>
        <end position="564"/>
    </location>
</feature>
<dbReference type="InterPro" id="IPR038763">
    <property type="entry name" value="DHH_sf"/>
</dbReference>
<dbReference type="InterPro" id="IPR041122">
    <property type="entry name" value="RecJ_OB"/>
</dbReference>
<keyword evidence="5 9" id="KW-0269">Exonuclease</keyword>
<dbReference type="SUPFAM" id="SSF64182">
    <property type="entry name" value="DHH phosphoesterases"/>
    <property type="match status" value="1"/>
</dbReference>
<reference evidence="9 10" key="1">
    <citation type="submission" date="2019-11" db="EMBL/GenBank/DDBJ databases">
        <title>Venatorbacter sp. nov. a predator of Campylobacter and other Gram-negative bacteria.</title>
        <authorList>
            <person name="Saeedi A."/>
            <person name="Cummings N.J."/>
            <person name="Connerton I.F."/>
            <person name="Connerton P.L."/>
        </authorList>
    </citation>
    <scope>NUCLEOTIDE SEQUENCE [LARGE SCALE GENOMIC DNA]</scope>
    <source>
        <strain evidence="9">XL5</strain>
    </source>
</reference>
<dbReference type="Pfam" id="PF02272">
    <property type="entry name" value="DHHA1"/>
    <property type="match status" value="1"/>
</dbReference>
<dbReference type="GO" id="GO:0008409">
    <property type="term" value="F:5'-3' exonuclease activity"/>
    <property type="evidence" value="ECO:0007669"/>
    <property type="project" value="InterPro"/>
</dbReference>
<evidence type="ECO:0000256" key="3">
    <source>
        <dbReference type="ARBA" id="ARBA00022722"/>
    </source>
</evidence>
<dbReference type="GO" id="GO:0003676">
    <property type="term" value="F:nucleic acid binding"/>
    <property type="evidence" value="ECO:0007669"/>
    <property type="project" value="InterPro"/>
</dbReference>
<dbReference type="GO" id="GO:0006310">
    <property type="term" value="P:DNA recombination"/>
    <property type="evidence" value="ECO:0007669"/>
    <property type="project" value="InterPro"/>
</dbReference>
<accession>A0A9X7V4D6</accession>
<evidence type="ECO:0000256" key="4">
    <source>
        <dbReference type="ARBA" id="ARBA00022801"/>
    </source>
</evidence>
<keyword evidence="3" id="KW-0540">Nuclease</keyword>
<dbReference type="KEGG" id="vcw:GJQ55_04590"/>
<dbReference type="EMBL" id="CP046056">
    <property type="protein sequence ID" value="QQD25429.1"/>
    <property type="molecule type" value="Genomic_DNA"/>
</dbReference>
<proteinExistence type="inferred from homology"/>
<dbReference type="AlphaFoldDB" id="A0A9X7V4D6"/>
<evidence type="ECO:0000256" key="2">
    <source>
        <dbReference type="ARBA" id="ARBA00019841"/>
    </source>
</evidence>
<dbReference type="FunFam" id="3.90.1640.30:FF:000001">
    <property type="entry name" value="Single-stranded-DNA-specific exonuclease RecJ"/>
    <property type="match status" value="1"/>
</dbReference>
<dbReference type="InterPro" id="IPR004610">
    <property type="entry name" value="RecJ"/>
</dbReference>
<keyword evidence="10" id="KW-1185">Reference proteome</keyword>
<dbReference type="InterPro" id="IPR051673">
    <property type="entry name" value="SSDNA_exonuclease_RecJ"/>
</dbReference>
<feature type="domain" description="DHHA1" evidence="7">
    <location>
        <begin position="350"/>
        <end position="446"/>
    </location>
</feature>
<dbReference type="Proteomes" id="UP000596074">
    <property type="component" value="Chromosome"/>
</dbReference>
<sequence length="570" mass="62296">MVQITQRPLLTDPGALPVHPVLARVYGARGISRPEQLELTLKRLLPWQSLKGITEAVELLLPVVLQGKKLLVVGDFDVDGASSTALAIRALRMLGAQQLDYLVPNRFDFGYGLSPELVQVALTLKPDLIMTVDNGIASHEGIAAAQAAGVPVLVTDHHLAAATLPDAAAIVNPNQPGCEFPSKAACGCTVVFYLMLALRARLSELNKLPDPQPNLAQLLDLVALATVADVVPLDDNNRILVEQGLRRIRAGHSSAGIMALIQVAGRQAVRLVAADFGFALGPRLNAAGRLDDMSLGIECLLTDDPGRAQQLAQTLDEMNRDRRDIEQGMQAEALRYLQQFDAGNNLPTGLVLFQRDWHQGVIGILASRIKEKTHRPVIALAADDQGWLKGSARSIAGLHLRDALDEVHKQAPHLMKKFGGHAMAAGLTLAADGLDEFSRLFDQVCRRHLTEAQLQQRLETDGALNAADFSFELAQQLRWGGPWGQAFPEPLFSGRFRLVQQRIVGEKHLKLVLQPEGSDLVLDAIWFGIDTSQWPDPSVQWVEAAFQLDINEFRGQKTLQLMLREVVKIS</sequence>
<evidence type="ECO:0000313" key="9">
    <source>
        <dbReference type="EMBL" id="QQD25429.1"/>
    </source>
</evidence>
<evidence type="ECO:0000256" key="5">
    <source>
        <dbReference type="ARBA" id="ARBA00022839"/>
    </source>
</evidence>
<dbReference type="Pfam" id="PF01368">
    <property type="entry name" value="DHH"/>
    <property type="match status" value="1"/>
</dbReference>
<comment type="similarity">
    <text evidence="1">Belongs to the RecJ family.</text>
</comment>
<dbReference type="PANTHER" id="PTHR30255:SF2">
    <property type="entry name" value="SINGLE-STRANDED-DNA-SPECIFIC EXONUCLEASE RECJ"/>
    <property type="match status" value="1"/>
</dbReference>
<dbReference type="InterPro" id="IPR001667">
    <property type="entry name" value="DDH_dom"/>
</dbReference>
<dbReference type="PANTHER" id="PTHR30255">
    <property type="entry name" value="SINGLE-STRANDED-DNA-SPECIFIC EXONUCLEASE RECJ"/>
    <property type="match status" value="1"/>
</dbReference>
<evidence type="ECO:0000259" key="6">
    <source>
        <dbReference type="Pfam" id="PF01368"/>
    </source>
</evidence>
<name>A0A9X7V4D6_9GAMM</name>
<organism evidence="9 10">
    <name type="scientific">Venatoribacter cucullus</name>
    <dbReference type="NCBI Taxonomy" id="2661630"/>
    <lineage>
        <taxon>Bacteria</taxon>
        <taxon>Pseudomonadati</taxon>
        <taxon>Pseudomonadota</taxon>
        <taxon>Gammaproteobacteria</taxon>
        <taxon>Oceanospirillales</taxon>
        <taxon>Oceanospirillaceae</taxon>
        <taxon>Venatoribacter</taxon>
    </lineage>
</organism>
<gene>
    <name evidence="9" type="primary">recJ</name>
    <name evidence="9" type="ORF">GJQ55_04590</name>
</gene>
<keyword evidence="4" id="KW-0378">Hydrolase</keyword>